<feature type="compositionally biased region" description="Polar residues" evidence="2">
    <location>
        <begin position="985"/>
        <end position="998"/>
    </location>
</feature>
<evidence type="ECO:0000313" key="5">
    <source>
        <dbReference type="Proteomes" id="UP001195483"/>
    </source>
</evidence>
<feature type="region of interest" description="Disordered" evidence="2">
    <location>
        <begin position="575"/>
        <end position="624"/>
    </location>
</feature>
<dbReference type="PROSITE" id="PS50297">
    <property type="entry name" value="ANK_REP_REGION"/>
    <property type="match status" value="2"/>
</dbReference>
<protein>
    <recommendedName>
        <fullName evidence="3">Protein kinase domain-containing protein</fullName>
    </recommendedName>
</protein>
<sequence>MMKKYISSHDFRNHQIDTKDFIPLGNIDETDALGTALFYAALHGNKRTLKKVLQKGIFVDYPNDEGQSPLFCACHGNQEGTVEFLVSSGANPNERSNSGLTPVHVAAFVGNVKMLMCLLNNGGDLRLHDNQGRTVKDWAMFQPEPKRRMKMMEFLDKAKLFAMTNSGQDMLYARASSAKIDRMHGRTHSITKVIRDALGQISGTHLDQRAGTSSHALGFGQVYNGGSNCNGFLSAIPMVSQNSLRHDLNGETYNNGALFVMESMKWDYCNVTVKRMHRDSDAHEGGAVDHLINELEFMGKLRHPNILIFMGVCQTTDLETLVLIFERIGEGSLYNHLHEKMEQMSLPAIQDLAVQISGAILFIHHQNCIHCNITSHSINIITSSSFKLGNFEHMIERSKCEMGKKSTVASTPQARLSWTAPEIIHSLPPTPLSDMYSFCCVLWEIFIGEIPWEPYDDEGIRNKLLKGDTLPINCGKIPEMFQIILGFGLKLDPNSRKLSFLHVQDLLMAAPEDSKKYIKDHYKNIMMLGTKHDQSSFEADRRAMYTNSTSDTDQIPHINKKHHLDTNLCTTEPALVPKKSTGSDLNKNNTKYPPSVCKDWTDPKAMDGTPDEQADSHRQPGSSVVYESQCKDGLTQGKIYMNVSVSLNIGFHQKWRRHPDQYEYTVEAHPQTLPTKQTRNQLSSDYDSTRKTSASETIGHLYKDCHATGQASSTHETSGHSFSKSNAQISVTPEIRGYSCKGYYISGQNSAVPETSGYSYVDSYSTDQQAKYQRPKKDNEKEYVTVNKTSRNDLDQDSNAALHTLDGEHRMSASKRTVSKDTGMDQEKGIGYRQNISTDAISKFSYLNLQQKCQTSAKPAGHNTEYLVDEDHTTAGKLTTKGSLYAIYNEYSPEKTYPQSKDTYQAPRSASLSRRSNIKESSPPLLEIEGGWFGGRGSVRNLVDLFQQQNKEHYYKQTVLEGKLSRSAMHREEEPLLYSRDQETSQDPNKSNNCSNIMEKNKEGSLGPEHAEMAKREQSDENESSYSFTTVSTSESAEGISERYMKDTNSQDSVTVSEWVDKELEKIKKSILKESSEDCGFTEDVIIALAKRQKSSDSTNQRGVEKKKAKNKFKVKGYKEKVEQNGSNEVEEFYFDDEIYANMGKETHMQLSESFEMLSSKENQARSRKAPNDKLHKEQ</sequence>
<reference evidence="4" key="2">
    <citation type="journal article" date="2021" name="Genome Biol. Evol.">
        <title>Developing a high-quality reference genome for a parasitic bivalve with doubly uniparental inheritance (Bivalvia: Unionida).</title>
        <authorList>
            <person name="Smith C.H."/>
        </authorList>
    </citation>
    <scope>NUCLEOTIDE SEQUENCE</scope>
    <source>
        <strain evidence="4">CHS0354</strain>
        <tissue evidence="4">Mantle</tissue>
    </source>
</reference>
<dbReference type="InterPro" id="IPR002110">
    <property type="entry name" value="Ankyrin_rpt"/>
</dbReference>
<dbReference type="Pfam" id="PF12796">
    <property type="entry name" value="Ank_2"/>
    <property type="match status" value="1"/>
</dbReference>
<dbReference type="GO" id="GO:0007094">
    <property type="term" value="P:mitotic spindle assembly checkpoint signaling"/>
    <property type="evidence" value="ECO:0007669"/>
    <property type="project" value="InterPro"/>
</dbReference>
<dbReference type="GO" id="GO:0043063">
    <property type="term" value="P:intercellular bridge organization"/>
    <property type="evidence" value="ECO:0007669"/>
    <property type="project" value="InterPro"/>
</dbReference>
<dbReference type="PROSITE" id="PS50011">
    <property type="entry name" value="PROTEIN_KINASE_DOM"/>
    <property type="match status" value="1"/>
</dbReference>
<feature type="region of interest" description="Disordered" evidence="2">
    <location>
        <begin position="669"/>
        <end position="689"/>
    </location>
</feature>
<dbReference type="InterPro" id="IPR036770">
    <property type="entry name" value="Ankyrin_rpt-contain_sf"/>
</dbReference>
<reference evidence="4" key="3">
    <citation type="submission" date="2023-05" db="EMBL/GenBank/DDBJ databases">
        <authorList>
            <person name="Smith C.H."/>
        </authorList>
    </citation>
    <scope>NUCLEOTIDE SEQUENCE</scope>
    <source>
        <strain evidence="4">CHS0354</strain>
        <tissue evidence="4">Mantle</tissue>
    </source>
</reference>
<name>A0AAE0W4L8_9BIVA</name>
<feature type="compositionally biased region" description="Polar residues" evidence="2">
    <location>
        <begin position="672"/>
        <end position="689"/>
    </location>
</feature>
<dbReference type="SUPFAM" id="SSF56112">
    <property type="entry name" value="Protein kinase-like (PK-like)"/>
    <property type="match status" value="1"/>
</dbReference>
<dbReference type="InterPro" id="IPR001245">
    <property type="entry name" value="Ser-Thr/Tyr_kinase_cat_dom"/>
</dbReference>
<dbReference type="EMBL" id="JAEAOA010002350">
    <property type="protein sequence ID" value="KAK3601873.1"/>
    <property type="molecule type" value="Genomic_DNA"/>
</dbReference>
<feature type="region of interest" description="Disordered" evidence="2">
    <location>
        <begin position="976"/>
        <end position="1039"/>
    </location>
</feature>
<dbReference type="Gene3D" id="1.25.40.20">
    <property type="entry name" value="Ankyrin repeat-containing domain"/>
    <property type="match status" value="1"/>
</dbReference>
<dbReference type="Gene3D" id="1.10.510.10">
    <property type="entry name" value="Transferase(Phosphotransferase) domain 1"/>
    <property type="match status" value="1"/>
</dbReference>
<organism evidence="4 5">
    <name type="scientific">Potamilus streckersoni</name>
    <dbReference type="NCBI Taxonomy" id="2493646"/>
    <lineage>
        <taxon>Eukaryota</taxon>
        <taxon>Metazoa</taxon>
        <taxon>Spiralia</taxon>
        <taxon>Lophotrochozoa</taxon>
        <taxon>Mollusca</taxon>
        <taxon>Bivalvia</taxon>
        <taxon>Autobranchia</taxon>
        <taxon>Heteroconchia</taxon>
        <taxon>Palaeoheterodonta</taxon>
        <taxon>Unionida</taxon>
        <taxon>Unionoidea</taxon>
        <taxon>Unionidae</taxon>
        <taxon>Ambleminae</taxon>
        <taxon>Lampsilini</taxon>
        <taxon>Potamilus</taxon>
    </lineage>
</organism>
<feature type="compositionally biased region" description="Basic and acidic residues" evidence="2">
    <location>
        <begin position="1170"/>
        <end position="1179"/>
    </location>
</feature>
<keyword evidence="5" id="KW-1185">Reference proteome</keyword>
<feature type="compositionally biased region" description="Basic and acidic residues" evidence="2">
    <location>
        <begin position="999"/>
        <end position="1019"/>
    </location>
</feature>
<dbReference type="Pfam" id="PF07714">
    <property type="entry name" value="PK_Tyr_Ser-Thr"/>
    <property type="match status" value="1"/>
</dbReference>
<dbReference type="GO" id="GO:0005524">
    <property type="term" value="F:ATP binding"/>
    <property type="evidence" value="ECO:0007669"/>
    <property type="project" value="InterPro"/>
</dbReference>
<dbReference type="InterPro" id="IPR039339">
    <property type="entry name" value="Tex14"/>
</dbReference>
<feature type="repeat" description="ANK" evidence="1">
    <location>
        <begin position="98"/>
        <end position="130"/>
    </location>
</feature>
<proteinExistence type="predicted"/>
<feature type="repeat" description="ANK" evidence="1">
    <location>
        <begin position="65"/>
        <end position="97"/>
    </location>
</feature>
<evidence type="ECO:0000259" key="3">
    <source>
        <dbReference type="PROSITE" id="PS50011"/>
    </source>
</evidence>
<accession>A0AAE0W4L8</accession>
<dbReference type="Pfam" id="PF00023">
    <property type="entry name" value="Ank"/>
    <property type="match status" value="1"/>
</dbReference>
<dbReference type="PANTHER" id="PTHR23060">
    <property type="entry name" value="TESTIS EXPRESSED GENE 14"/>
    <property type="match status" value="1"/>
</dbReference>
<dbReference type="GO" id="GO:0045171">
    <property type="term" value="C:intercellular bridge"/>
    <property type="evidence" value="ECO:0007669"/>
    <property type="project" value="TreeGrafter"/>
</dbReference>
<dbReference type="GO" id="GO:0000776">
    <property type="term" value="C:kinetochore"/>
    <property type="evidence" value="ECO:0007669"/>
    <property type="project" value="TreeGrafter"/>
</dbReference>
<comment type="caution">
    <text evidence="4">The sequence shown here is derived from an EMBL/GenBank/DDBJ whole genome shotgun (WGS) entry which is preliminary data.</text>
</comment>
<dbReference type="GO" id="GO:0008608">
    <property type="term" value="P:attachment of spindle microtubules to kinetochore"/>
    <property type="evidence" value="ECO:0007669"/>
    <property type="project" value="InterPro"/>
</dbReference>
<reference evidence="4" key="1">
    <citation type="journal article" date="2021" name="Genome Biol. Evol.">
        <title>A High-Quality Reference Genome for a Parasitic Bivalve with Doubly Uniparental Inheritance (Bivalvia: Unionida).</title>
        <authorList>
            <person name="Smith C.H."/>
        </authorList>
    </citation>
    <scope>NUCLEOTIDE SEQUENCE</scope>
    <source>
        <strain evidence="4">CHS0354</strain>
    </source>
</reference>
<evidence type="ECO:0000313" key="4">
    <source>
        <dbReference type="EMBL" id="KAK3601873.1"/>
    </source>
</evidence>
<feature type="region of interest" description="Disordered" evidence="2">
    <location>
        <begin position="896"/>
        <end position="919"/>
    </location>
</feature>
<dbReference type="SMART" id="SM00248">
    <property type="entry name" value="ANK"/>
    <property type="match status" value="3"/>
</dbReference>
<dbReference type="Proteomes" id="UP001195483">
    <property type="component" value="Unassembled WGS sequence"/>
</dbReference>
<dbReference type="GO" id="GO:0004672">
    <property type="term" value="F:protein kinase activity"/>
    <property type="evidence" value="ECO:0007669"/>
    <property type="project" value="InterPro"/>
</dbReference>
<dbReference type="AlphaFoldDB" id="A0AAE0W4L8"/>
<feature type="compositionally biased region" description="Polar residues" evidence="2">
    <location>
        <begin position="1024"/>
        <end position="1036"/>
    </location>
</feature>
<keyword evidence="1" id="KW-0040">ANK repeat</keyword>
<dbReference type="SUPFAM" id="SSF48403">
    <property type="entry name" value="Ankyrin repeat"/>
    <property type="match status" value="1"/>
</dbReference>
<dbReference type="GO" id="GO:0030496">
    <property type="term" value="C:midbody"/>
    <property type="evidence" value="ECO:0007669"/>
    <property type="project" value="TreeGrafter"/>
</dbReference>
<gene>
    <name evidence="4" type="ORF">CHS0354_041806</name>
</gene>
<feature type="compositionally biased region" description="Polar residues" evidence="2">
    <location>
        <begin position="580"/>
        <end position="592"/>
    </location>
</feature>
<feature type="region of interest" description="Disordered" evidence="2">
    <location>
        <begin position="1155"/>
        <end position="1179"/>
    </location>
</feature>
<evidence type="ECO:0000256" key="2">
    <source>
        <dbReference type="SAM" id="MobiDB-lite"/>
    </source>
</evidence>
<dbReference type="GO" id="GO:0051306">
    <property type="term" value="P:mitotic sister chromatid separation"/>
    <property type="evidence" value="ECO:0007669"/>
    <property type="project" value="InterPro"/>
</dbReference>
<feature type="region of interest" description="Disordered" evidence="2">
    <location>
        <begin position="805"/>
        <end position="825"/>
    </location>
</feature>
<dbReference type="InterPro" id="IPR000719">
    <property type="entry name" value="Prot_kinase_dom"/>
</dbReference>
<dbReference type="Gene3D" id="3.30.200.20">
    <property type="entry name" value="Phosphorylase Kinase, domain 1"/>
    <property type="match status" value="1"/>
</dbReference>
<dbReference type="PROSITE" id="PS50088">
    <property type="entry name" value="ANK_REPEAT"/>
    <property type="match status" value="2"/>
</dbReference>
<feature type="domain" description="Protein kinase" evidence="3">
    <location>
        <begin position="208"/>
        <end position="508"/>
    </location>
</feature>
<dbReference type="GO" id="GO:0007140">
    <property type="term" value="P:male meiotic nuclear division"/>
    <property type="evidence" value="ECO:0007669"/>
    <property type="project" value="InterPro"/>
</dbReference>
<dbReference type="InterPro" id="IPR011009">
    <property type="entry name" value="Kinase-like_dom_sf"/>
</dbReference>
<feature type="compositionally biased region" description="Polar residues" evidence="2">
    <location>
        <begin position="897"/>
        <end position="915"/>
    </location>
</feature>
<evidence type="ECO:0000256" key="1">
    <source>
        <dbReference type="PROSITE-ProRule" id="PRU00023"/>
    </source>
</evidence>
<dbReference type="PANTHER" id="PTHR23060:SF3">
    <property type="entry name" value="TESTIS EXPRESSED 14, INTERCELLULAR BRIDGE FORMING FACTOR"/>
    <property type="match status" value="1"/>
</dbReference>